<accession>A0A1H9HD24</accession>
<gene>
    <name evidence="1" type="ORF">SAMN02787113_01990</name>
</gene>
<protein>
    <submittedName>
        <fullName evidence="1">Uncharacterized protein</fullName>
    </submittedName>
</protein>
<dbReference type="AlphaFoldDB" id="A0A1H9HD24"/>
<organism evidence="1 2">
    <name type="scientific">Lysinibacillus fusiformis</name>
    <dbReference type="NCBI Taxonomy" id="28031"/>
    <lineage>
        <taxon>Bacteria</taxon>
        <taxon>Bacillati</taxon>
        <taxon>Bacillota</taxon>
        <taxon>Bacilli</taxon>
        <taxon>Bacillales</taxon>
        <taxon>Bacillaceae</taxon>
        <taxon>Lysinibacillus</taxon>
    </lineage>
</organism>
<dbReference type="EMBL" id="FOEL01000006">
    <property type="protein sequence ID" value="SEQ60209.1"/>
    <property type="molecule type" value="Genomic_DNA"/>
</dbReference>
<dbReference type="RefSeq" id="WP_089986002.1">
    <property type="nucleotide sequence ID" value="NZ_FMVP01000006.1"/>
</dbReference>
<sequence length="94" mass="10900">MKDATVTINYESFQTIKKNADKYDELVRAKEDVLHKNHEFIETLCTCLEKANEQKTAVNKQYYIAEGIKEICSHFDLDLKVKYGELDEGKAPKK</sequence>
<evidence type="ECO:0000313" key="2">
    <source>
        <dbReference type="Proteomes" id="UP000199410"/>
    </source>
</evidence>
<proteinExistence type="predicted"/>
<reference evidence="1 2" key="1">
    <citation type="submission" date="2016-10" db="EMBL/GenBank/DDBJ databases">
        <authorList>
            <person name="Varghese N."/>
            <person name="Submissions S."/>
        </authorList>
    </citation>
    <scope>NUCLEOTIDE SEQUENCE [LARGE SCALE GENOMIC DNA]</scope>
    <source>
        <strain evidence="1 2">TC-13</strain>
    </source>
</reference>
<evidence type="ECO:0000313" key="1">
    <source>
        <dbReference type="EMBL" id="SEQ60209.1"/>
    </source>
</evidence>
<dbReference type="Proteomes" id="UP000199410">
    <property type="component" value="Unassembled WGS sequence"/>
</dbReference>
<comment type="caution">
    <text evidence="1">The sequence shown here is derived from an EMBL/GenBank/DDBJ whole genome shotgun (WGS) entry which is preliminary data.</text>
</comment>
<name>A0A1H9HD24_9BACI</name>